<dbReference type="InterPro" id="IPR030872">
    <property type="entry name" value="Cardiolipin_synth_ClsB"/>
</dbReference>
<feature type="domain" description="PLD phosphodiesterase" evidence="2">
    <location>
        <begin position="113"/>
        <end position="140"/>
    </location>
</feature>
<dbReference type="PANTHER" id="PTHR21248:SF22">
    <property type="entry name" value="PHOSPHOLIPASE D"/>
    <property type="match status" value="1"/>
</dbReference>
<dbReference type="EC" id="2.7.8.-" evidence="1"/>
<dbReference type="Pfam" id="PF13091">
    <property type="entry name" value="PLDc_2"/>
    <property type="match status" value="2"/>
</dbReference>
<evidence type="ECO:0000256" key="1">
    <source>
        <dbReference type="HAMAP-Rule" id="MF_01917"/>
    </source>
</evidence>
<comment type="subcellular location">
    <subcellularLocation>
        <location evidence="1">Cell membrane</location>
        <topology evidence="1">Peripheral membrane protein</topology>
    </subcellularLocation>
</comment>
<keyword evidence="1 3" id="KW-0808">Transferase</keyword>
<dbReference type="PANTHER" id="PTHR21248">
    <property type="entry name" value="CARDIOLIPIN SYNTHASE"/>
    <property type="match status" value="1"/>
</dbReference>
<comment type="function">
    <text evidence="1">Catalyzes the phosphatidyl group transfer from one phosphatidylglycerol molecule to another to form cardiolipin (CL) (diphosphatidylglycerol) and glycerol.</text>
</comment>
<sequence length="394" mass="45114">MRHTELWPHFSDGNRLTLLETGAAFFPALEREIDAARVEIFLETYIFKYDAVGTRLVAGLRRAAARGVAVRLLVDGFGSRHFVEHHRKDLLEAGIQLLVYRRELSRWSLRRHRLRRLHRKLAVIDGRVAFVGGINLASDIPDHIPDHPRHDYALKVEGPLLRAIHSSVRHVWELVAWASLKQRFRLDDIAPPQGRHVGDITAAFVIRDNIRHRRDIENAYLDAVDQARRQILIANAYFLPGRRFRRALVAAAERGVEVTILLQGQVEYRIQHYATQALYPSLMHHGIRIFEYRRSFLHAKVAVIDDVWATVGSSNIDPFSLLLAREANVIARDRGFAEQLRTRVEHAMAEGARPLSLTHWRKKPLLTRMLRWLAYGVARLAVGISGYGKGKEGL</sequence>
<keyword evidence="1" id="KW-0472">Membrane</keyword>
<dbReference type="HAMAP" id="MF_01917">
    <property type="entry name" value="Cardiolipin_synth_ClsB"/>
    <property type="match status" value="1"/>
</dbReference>
<name>A0A6C1B581_9RHOO</name>
<dbReference type="SMART" id="SM00155">
    <property type="entry name" value="PLDc"/>
    <property type="match status" value="2"/>
</dbReference>
<dbReference type="PROSITE" id="PS50035">
    <property type="entry name" value="PLD"/>
    <property type="match status" value="2"/>
</dbReference>
<feature type="active site" evidence="1">
    <location>
        <position position="120"/>
    </location>
</feature>
<dbReference type="RefSeq" id="WP_173766959.1">
    <property type="nucleotide sequence ID" value="NZ_CP048836.1"/>
</dbReference>
<protein>
    <recommendedName>
        <fullName evidence="1">Cardiolipin synthase B</fullName>
        <shortName evidence="1">CL synthase</shortName>
        <ecNumber evidence="1">2.7.8.-</ecNumber>
    </recommendedName>
</protein>
<dbReference type="GO" id="GO:0005886">
    <property type="term" value="C:plasma membrane"/>
    <property type="evidence" value="ECO:0007669"/>
    <property type="project" value="UniProtKB-SubCell"/>
</dbReference>
<keyword evidence="4" id="KW-1185">Reference proteome</keyword>
<comment type="similarity">
    <text evidence="1">Belongs to the phospholipase D family. Cardiolipin synthase subfamily. ClsB sub-subfamily.</text>
</comment>
<dbReference type="EMBL" id="CP048836">
    <property type="protein sequence ID" value="QID18876.1"/>
    <property type="molecule type" value="Genomic_DNA"/>
</dbReference>
<evidence type="ECO:0000313" key="3">
    <source>
        <dbReference type="EMBL" id="QID18876.1"/>
    </source>
</evidence>
<dbReference type="Proteomes" id="UP000501991">
    <property type="component" value="Chromosome"/>
</dbReference>
<feature type="active site" evidence="1">
    <location>
        <position position="118"/>
    </location>
</feature>
<dbReference type="SUPFAM" id="SSF56024">
    <property type="entry name" value="Phospholipase D/nuclease"/>
    <property type="match status" value="2"/>
</dbReference>
<dbReference type="Gene3D" id="3.30.870.10">
    <property type="entry name" value="Endonuclease Chain A"/>
    <property type="match status" value="2"/>
</dbReference>
<reference evidence="3 4" key="1">
    <citation type="submission" date="2020-02" db="EMBL/GenBank/DDBJ databases">
        <title>Nitrogenibacter mangrovi gen. nov., sp. nov. isolated from mangrove sediment, a denitrifying betaproteobacterium.</title>
        <authorList>
            <person name="Liao H."/>
            <person name="Tian Y."/>
        </authorList>
    </citation>
    <scope>NUCLEOTIDE SEQUENCE [LARGE SCALE GENOMIC DNA]</scope>
    <source>
        <strain evidence="3 4">M9-3-2</strain>
    </source>
</reference>
<dbReference type="InterPro" id="IPR025202">
    <property type="entry name" value="PLD-like_dom"/>
</dbReference>
<feature type="active site" evidence="1">
    <location>
        <position position="125"/>
    </location>
</feature>
<proteinExistence type="inferred from homology"/>
<evidence type="ECO:0000313" key="4">
    <source>
        <dbReference type="Proteomes" id="UP000501991"/>
    </source>
</evidence>
<dbReference type="KEGG" id="azq:G3580_15335"/>
<keyword evidence="1" id="KW-1003">Cell membrane</keyword>
<keyword evidence="1" id="KW-0443">Lipid metabolism</keyword>
<dbReference type="InterPro" id="IPR001736">
    <property type="entry name" value="PLipase_D/transphosphatidylase"/>
</dbReference>
<keyword evidence="1" id="KW-0594">Phospholipid biosynthesis</keyword>
<accession>A0A6C1B581</accession>
<feature type="active site" evidence="1">
    <location>
        <position position="305"/>
    </location>
</feature>
<comment type="catalytic activity">
    <reaction evidence="1">
        <text>2 a 1,2-diacyl-sn-glycero-3-phospho-(1'-sn-glycerol) = a cardiolipin + glycerol</text>
        <dbReference type="Rhea" id="RHEA:31451"/>
        <dbReference type="ChEBI" id="CHEBI:17754"/>
        <dbReference type="ChEBI" id="CHEBI:62237"/>
        <dbReference type="ChEBI" id="CHEBI:64716"/>
    </reaction>
</comment>
<dbReference type="CDD" id="cd09110">
    <property type="entry name" value="PLDc_CLS_1"/>
    <property type="match status" value="1"/>
</dbReference>
<dbReference type="CDD" id="cd09159">
    <property type="entry name" value="PLDc_ybhO_like_2"/>
    <property type="match status" value="1"/>
</dbReference>
<dbReference type="NCBIfam" id="NF008427">
    <property type="entry name" value="PRK11263.1"/>
    <property type="match status" value="1"/>
</dbReference>
<evidence type="ECO:0000259" key="2">
    <source>
        <dbReference type="PROSITE" id="PS50035"/>
    </source>
</evidence>
<feature type="domain" description="PLD phosphodiesterase" evidence="2">
    <location>
        <begin position="293"/>
        <end position="320"/>
    </location>
</feature>
<dbReference type="AlphaFoldDB" id="A0A6C1B581"/>
<feature type="active site" evidence="1">
    <location>
        <position position="298"/>
    </location>
</feature>
<dbReference type="GO" id="GO:0032049">
    <property type="term" value="P:cardiolipin biosynthetic process"/>
    <property type="evidence" value="ECO:0007669"/>
    <property type="project" value="InterPro"/>
</dbReference>
<keyword evidence="1" id="KW-0444">Lipid biosynthesis</keyword>
<gene>
    <name evidence="1 3" type="primary">clsB</name>
    <name evidence="3" type="ORF">G3580_15335</name>
</gene>
<keyword evidence="1" id="KW-1208">Phospholipid metabolism</keyword>
<feature type="active site" evidence="1">
    <location>
        <position position="300"/>
    </location>
</feature>
<organism evidence="3 4">
    <name type="scientific">Nitrogeniibacter mangrovi</name>
    <dbReference type="NCBI Taxonomy" id="2016596"/>
    <lineage>
        <taxon>Bacteria</taxon>
        <taxon>Pseudomonadati</taxon>
        <taxon>Pseudomonadota</taxon>
        <taxon>Betaproteobacteria</taxon>
        <taxon>Rhodocyclales</taxon>
        <taxon>Zoogloeaceae</taxon>
        <taxon>Nitrogeniibacter</taxon>
    </lineage>
</organism>
<dbReference type="GO" id="GO:0008808">
    <property type="term" value="F:cardiolipin synthase activity"/>
    <property type="evidence" value="ECO:0007669"/>
    <property type="project" value="InterPro"/>
</dbReference>